<comment type="subcellular location">
    <subcellularLocation>
        <location evidence="1">Cell membrane</location>
        <topology evidence="1">Multi-pass membrane protein</topology>
    </subcellularLocation>
</comment>
<evidence type="ECO:0000256" key="3">
    <source>
        <dbReference type="ARBA" id="ARBA00022475"/>
    </source>
</evidence>
<evidence type="ECO:0000256" key="7">
    <source>
        <dbReference type="SAM" id="Phobius"/>
    </source>
</evidence>
<keyword evidence="4 7" id="KW-0812">Transmembrane</keyword>
<dbReference type="CDD" id="cd16015">
    <property type="entry name" value="LTA_synthase"/>
    <property type="match status" value="1"/>
</dbReference>
<comment type="caution">
    <text evidence="9">The sequence shown here is derived from an EMBL/GenBank/DDBJ whole genome shotgun (WGS) entry which is preliminary data.</text>
</comment>
<dbReference type="Proteomes" id="UP000571017">
    <property type="component" value="Unassembled WGS sequence"/>
</dbReference>
<dbReference type="PANTHER" id="PTHR47371:SF3">
    <property type="entry name" value="PHOSPHOGLYCEROL TRANSFERASE I"/>
    <property type="match status" value="1"/>
</dbReference>
<gene>
    <name evidence="9" type="ORF">H0266_10810</name>
</gene>
<dbReference type="GO" id="GO:0005886">
    <property type="term" value="C:plasma membrane"/>
    <property type="evidence" value="ECO:0007669"/>
    <property type="project" value="UniProtKB-SubCell"/>
</dbReference>
<keyword evidence="5 7" id="KW-1133">Transmembrane helix</keyword>
<proteinExistence type="predicted"/>
<evidence type="ECO:0000259" key="8">
    <source>
        <dbReference type="Pfam" id="PF00884"/>
    </source>
</evidence>
<comment type="pathway">
    <text evidence="2">Cell wall biogenesis; lipoteichoic acid biosynthesis.</text>
</comment>
<dbReference type="SUPFAM" id="SSF53649">
    <property type="entry name" value="Alkaline phosphatase-like"/>
    <property type="match status" value="1"/>
</dbReference>
<feature type="transmembrane region" description="Helical" evidence="7">
    <location>
        <begin position="57"/>
        <end position="81"/>
    </location>
</feature>
<evidence type="ECO:0000313" key="9">
    <source>
        <dbReference type="EMBL" id="MBA2175384.1"/>
    </source>
</evidence>
<evidence type="ECO:0000256" key="2">
    <source>
        <dbReference type="ARBA" id="ARBA00004936"/>
    </source>
</evidence>
<dbReference type="Gene3D" id="3.40.720.10">
    <property type="entry name" value="Alkaline Phosphatase, subunit A"/>
    <property type="match status" value="1"/>
</dbReference>
<evidence type="ECO:0000256" key="6">
    <source>
        <dbReference type="ARBA" id="ARBA00023136"/>
    </source>
</evidence>
<protein>
    <submittedName>
        <fullName evidence="9">LTA synthase family protein</fullName>
    </submittedName>
</protein>
<keyword evidence="10" id="KW-1185">Reference proteome</keyword>
<dbReference type="InterPro" id="IPR050448">
    <property type="entry name" value="OpgB/LTA_synthase_biosynth"/>
</dbReference>
<dbReference type="RefSeq" id="WP_181472401.1">
    <property type="nucleotide sequence ID" value="NZ_JACEFG010000002.1"/>
</dbReference>
<dbReference type="EMBL" id="JACEFG010000002">
    <property type="protein sequence ID" value="MBA2175384.1"/>
    <property type="molecule type" value="Genomic_DNA"/>
</dbReference>
<name>A0A838CTW6_9BACI</name>
<accession>A0A838CTW6</accession>
<organism evidence="9 10">
    <name type="scientific">Halobacillus locisalis</name>
    <dbReference type="NCBI Taxonomy" id="220753"/>
    <lineage>
        <taxon>Bacteria</taxon>
        <taxon>Bacillati</taxon>
        <taxon>Bacillota</taxon>
        <taxon>Bacilli</taxon>
        <taxon>Bacillales</taxon>
        <taxon>Bacillaceae</taxon>
        <taxon>Halobacillus</taxon>
    </lineage>
</organism>
<keyword evidence="6 7" id="KW-0472">Membrane</keyword>
<dbReference type="InterPro" id="IPR017850">
    <property type="entry name" value="Alkaline_phosphatase_core_sf"/>
</dbReference>
<sequence length="518" mass="59117">MKKIIKRSITFLTVLLLILSSLLFSLTNYITESFPDQNIDEMLFYMGNGVEGTSDDVIITAITNMLLPFLIISTLLIIPVIRFTRTDNILTVNVRKKFFRIHLFPLKKLRFVYAFSVTILCLFSVYKMLGVDDYIDRLTDYSPFIENHYVNGEDVSITFPEEKRNLIVLYLESMENSFIDQENGGGWDYNVIPELTDLAQNNTNFSNNDQIGGALPLPGTEWTVASLVATTSGLPLKIPVGQNYYNSTGEFLSGAYTLGDVLSEEEYNLSAMFGSDAKFGGRKTLYETHGGYKIFDVHTAIKEGKMSRDEQVWWGFDDSDLFKWAKEEVTTLAGQEEPFSFTFLTANTHAHDGYVEGETKNNYDTQYENVYAYSSKQVDDFVNWLKQQDFYDNTTLVIIGDHLSMQGGEYFPKHLDEGYQRTLYNAFINSKVDPLTNDKNRIFSPLDFYPTILSSIGVTIEGDRLGLGTNLYSDRETLLEKYGTKHVSEELEANSSFYNTRILQDDYVELLEEANKED</sequence>
<feature type="transmembrane region" description="Helical" evidence="7">
    <location>
        <begin position="111"/>
        <end position="129"/>
    </location>
</feature>
<evidence type="ECO:0000256" key="1">
    <source>
        <dbReference type="ARBA" id="ARBA00004651"/>
    </source>
</evidence>
<feature type="domain" description="Sulfatase N-terminal" evidence="8">
    <location>
        <begin position="164"/>
        <end position="457"/>
    </location>
</feature>
<dbReference type="PANTHER" id="PTHR47371">
    <property type="entry name" value="LIPOTEICHOIC ACID SYNTHASE"/>
    <property type="match status" value="1"/>
</dbReference>
<dbReference type="AlphaFoldDB" id="A0A838CTW6"/>
<keyword evidence="3" id="KW-1003">Cell membrane</keyword>
<dbReference type="Pfam" id="PF00884">
    <property type="entry name" value="Sulfatase"/>
    <property type="match status" value="1"/>
</dbReference>
<evidence type="ECO:0000256" key="4">
    <source>
        <dbReference type="ARBA" id="ARBA00022692"/>
    </source>
</evidence>
<evidence type="ECO:0000313" key="10">
    <source>
        <dbReference type="Proteomes" id="UP000571017"/>
    </source>
</evidence>
<dbReference type="InterPro" id="IPR000917">
    <property type="entry name" value="Sulfatase_N"/>
</dbReference>
<reference evidence="9 10" key="1">
    <citation type="journal article" date="2004" name="Extremophiles">
        <title>Halobacillus locisalis sp. nov., a halophilic bacterium isolated from a marine solar saltern of the Yellow Sea in Korea.</title>
        <authorList>
            <person name="Yoon J.H."/>
            <person name="Kang K.H."/>
            <person name="Oh T.K."/>
            <person name="Park Y.H."/>
        </authorList>
    </citation>
    <scope>NUCLEOTIDE SEQUENCE [LARGE SCALE GENOMIC DNA]</scope>
    <source>
        <strain evidence="9 10">KCTC 3788</strain>
    </source>
</reference>
<evidence type="ECO:0000256" key="5">
    <source>
        <dbReference type="ARBA" id="ARBA00022989"/>
    </source>
</evidence>